<dbReference type="EMBL" id="CDMK01000001">
    <property type="protein sequence ID" value="CRI34336.1"/>
    <property type="molecule type" value="Genomic_DNA"/>
</dbReference>
<evidence type="ECO:0000259" key="6">
    <source>
        <dbReference type="Pfam" id="PF02884"/>
    </source>
</evidence>
<feature type="domain" description="Polysaccharide lyase family 8 C-terminal" evidence="6">
    <location>
        <begin position="578"/>
        <end position="642"/>
    </location>
</feature>
<dbReference type="InterPro" id="IPR004103">
    <property type="entry name" value="Lyase_8_C"/>
</dbReference>
<feature type="domain" description="Polysaccharide lyase 8 N-terminal alpha-helical" evidence="7">
    <location>
        <begin position="79"/>
        <end position="300"/>
    </location>
</feature>
<dbReference type="InterPro" id="IPR038970">
    <property type="entry name" value="Lyase_8"/>
</dbReference>
<dbReference type="Pfam" id="PF08124">
    <property type="entry name" value="Lyase_8_N"/>
    <property type="match status" value="1"/>
</dbReference>
<evidence type="ECO:0000256" key="2">
    <source>
        <dbReference type="ARBA" id="ARBA00022729"/>
    </source>
</evidence>
<keyword evidence="3 8" id="KW-0456">Lyase</keyword>
<dbReference type="RefSeq" id="WP_015106430.1">
    <property type="nucleotide sequence ID" value="NZ_CDMK01000001.1"/>
</dbReference>
<dbReference type="InterPro" id="IPR012970">
    <property type="entry name" value="Lyase_8_alpha_N"/>
</dbReference>
<feature type="domain" description="Polysaccharide lyase family 8 central" evidence="5">
    <location>
        <begin position="322"/>
        <end position="565"/>
    </location>
</feature>
<reference evidence="9" key="1">
    <citation type="submission" date="2014-12" db="EMBL/GenBank/DDBJ databases">
        <authorList>
            <person name="Smet A."/>
        </authorList>
    </citation>
    <scope>NUCLEOTIDE SEQUENCE [LARGE SCALE GENOMIC DNA]</scope>
</reference>
<evidence type="ECO:0000256" key="1">
    <source>
        <dbReference type="ARBA" id="ARBA00006699"/>
    </source>
</evidence>
<evidence type="ECO:0000259" key="5">
    <source>
        <dbReference type="Pfam" id="PF02278"/>
    </source>
</evidence>
<dbReference type="Gene3D" id="1.50.10.100">
    <property type="entry name" value="Chondroitin AC/alginate lyase"/>
    <property type="match status" value="1"/>
</dbReference>
<evidence type="ECO:0000313" key="9">
    <source>
        <dbReference type="Proteomes" id="UP000046090"/>
    </source>
</evidence>
<dbReference type="PANTHER" id="PTHR38481:SF1">
    <property type="entry name" value="HYALURONATE LYASE"/>
    <property type="match status" value="1"/>
</dbReference>
<feature type="active site" evidence="4">
    <location>
        <position position="279"/>
    </location>
</feature>
<gene>
    <name evidence="8" type="ORF">HHE01_11820</name>
</gene>
<dbReference type="Pfam" id="PF02884">
    <property type="entry name" value="Lyase_8_C"/>
    <property type="match status" value="1"/>
</dbReference>
<protein>
    <submittedName>
        <fullName evidence="8">Hyaluronate lyase</fullName>
        <ecNumber evidence="8">4.2.2.1</ecNumber>
    </submittedName>
</protein>
<dbReference type="GeneID" id="76196901"/>
<dbReference type="GO" id="GO:0030340">
    <property type="term" value="F:hyaluronate lyase activity"/>
    <property type="evidence" value="ECO:0007669"/>
    <property type="project" value="UniProtKB-EC"/>
</dbReference>
<dbReference type="InterPro" id="IPR011071">
    <property type="entry name" value="Lyase_8-like_C"/>
</dbReference>
<evidence type="ECO:0000259" key="7">
    <source>
        <dbReference type="Pfam" id="PF08124"/>
    </source>
</evidence>
<dbReference type="InterPro" id="IPR014718">
    <property type="entry name" value="GH-type_carb-bd"/>
</dbReference>
<keyword evidence="2" id="KW-0732">Signal</keyword>
<dbReference type="Gene3D" id="2.70.98.10">
    <property type="match status" value="1"/>
</dbReference>
<dbReference type="GO" id="GO:0005576">
    <property type="term" value="C:extracellular region"/>
    <property type="evidence" value="ECO:0007669"/>
    <property type="project" value="InterPro"/>
</dbReference>
<dbReference type="GO" id="GO:0005975">
    <property type="term" value="P:carbohydrate metabolic process"/>
    <property type="evidence" value="ECO:0007669"/>
    <property type="project" value="InterPro"/>
</dbReference>
<dbReference type="GO" id="GO:0030246">
    <property type="term" value="F:carbohydrate binding"/>
    <property type="evidence" value="ECO:0007669"/>
    <property type="project" value="InterPro"/>
</dbReference>
<dbReference type="AlphaFoldDB" id="A0A0K2Y5A5"/>
<comment type="similarity">
    <text evidence="1">Belongs to the polysaccharide lyase 8 family.</text>
</comment>
<dbReference type="InterPro" id="IPR003159">
    <property type="entry name" value="Lyase_8_central_dom"/>
</dbReference>
<feature type="active site" evidence="4">
    <location>
        <position position="225"/>
    </location>
</feature>
<keyword evidence="9" id="KW-1185">Reference proteome</keyword>
<dbReference type="InterPro" id="IPR011013">
    <property type="entry name" value="Gal_mutarotase_sf_dom"/>
</dbReference>
<dbReference type="PANTHER" id="PTHR38481">
    <property type="entry name" value="HYALURONATE LYASE"/>
    <property type="match status" value="1"/>
</dbReference>
<proteinExistence type="inferred from homology"/>
<dbReference type="Proteomes" id="UP000046090">
    <property type="component" value="Unassembled WGS sequence"/>
</dbReference>
<evidence type="ECO:0000256" key="3">
    <source>
        <dbReference type="ARBA" id="ARBA00023239"/>
    </source>
</evidence>
<dbReference type="EC" id="4.2.2.1" evidence="8"/>
<sequence length="689" mass="75381">MKLIPFLLCLSLLQAVPLDFAKLRANYTHTLLEDNAPMKAEHLQSLPFEPSGKELLRQLRTILGLLKAHALNNAPLNKAEIIKALQDFSQYYGVGGLERGNWWPYEIGIPKALNAILALAHFLPKSLQTTLLQAQEYYQPNPKYSGLSAGARASTNPESRESKGANRVDTAFISLARGILKHNEKEVLQAIEAVKSASKIVASGNGFYADGSFIQHEHVPSNGSYGLVLLKGLAQFKATLAHTPLTKQRLIDPALYASVLKGYPYLLIQGGINASVCGRGISRDQESDFTRGQILLKALQGFNNPALAALIKGDTSHIPPVHVFGAMDRAAQVGAHGGRVVLAMHSSRIVDYETINGENLKGFDTSDGMTYIYGSPRAFVDFWPLVDFTKLPGTTEVQNQEVVVWRRGSLGLNDFAGGASDGRFGFVGLDLQKPEFRAQKSYLFLGDEVVALGSIVGDKPTTTILDNRKLSPDTQVFINNAPFSQQATLAHKGDFINFTNPSTHTNIGYILLEDENTKLQEVARSGNYKAIGGKSYKTLSAPFLEMQILHPLKARYAYVILPNFSPKDVQNYSLEDFKILSQTPALHAVFIASKRLLAINKYAPGWQKLQDLKLKDPLSLLQVQRPSGLTLNIADPTQTLQKTTIILKGHYKLAAPNTKVLLKIKGNSTHLTLTLPPLGATLAVDLATL</sequence>
<accession>A0A0K2Y5A5</accession>
<feature type="active site" evidence="4">
    <location>
        <position position="216"/>
    </location>
</feature>
<evidence type="ECO:0000256" key="4">
    <source>
        <dbReference type="PIRSR" id="PIRSR638970-1"/>
    </source>
</evidence>
<dbReference type="SUPFAM" id="SSF49863">
    <property type="entry name" value="Hyaluronate lyase-like, C-terminal domain"/>
    <property type="match status" value="1"/>
</dbReference>
<dbReference type="Gene3D" id="2.60.220.10">
    <property type="entry name" value="Polysaccharide lyase family 8-like, C-terminal"/>
    <property type="match status" value="1"/>
</dbReference>
<dbReference type="SUPFAM" id="SSF48230">
    <property type="entry name" value="Chondroitin AC/alginate lyase"/>
    <property type="match status" value="1"/>
</dbReference>
<dbReference type="Pfam" id="PF02278">
    <property type="entry name" value="Lyase_8"/>
    <property type="match status" value="1"/>
</dbReference>
<organism evidence="8 9">
    <name type="scientific">Helicobacter heilmannii</name>
    <dbReference type="NCBI Taxonomy" id="35817"/>
    <lineage>
        <taxon>Bacteria</taxon>
        <taxon>Pseudomonadati</taxon>
        <taxon>Campylobacterota</taxon>
        <taxon>Epsilonproteobacteria</taxon>
        <taxon>Campylobacterales</taxon>
        <taxon>Helicobacteraceae</taxon>
        <taxon>Helicobacter</taxon>
    </lineage>
</organism>
<name>A0A0K2Y5A5_HELHE</name>
<evidence type="ECO:0000313" key="8">
    <source>
        <dbReference type="EMBL" id="CRI34336.1"/>
    </source>
</evidence>
<dbReference type="SUPFAM" id="SSF74650">
    <property type="entry name" value="Galactose mutarotase-like"/>
    <property type="match status" value="1"/>
</dbReference>
<dbReference type="InterPro" id="IPR008929">
    <property type="entry name" value="Chondroitin_lyas"/>
</dbReference>